<feature type="transmembrane region" description="Helical" evidence="1">
    <location>
        <begin position="40"/>
        <end position="61"/>
    </location>
</feature>
<feature type="transmembrane region" description="Helical" evidence="1">
    <location>
        <begin position="73"/>
        <end position="94"/>
    </location>
</feature>
<dbReference type="RefSeq" id="WP_231002063.1">
    <property type="nucleotide sequence ID" value="NZ_JAJNEC010000001.1"/>
</dbReference>
<feature type="transmembrane region" description="Helical" evidence="1">
    <location>
        <begin position="7"/>
        <end position="28"/>
    </location>
</feature>
<reference evidence="2 3" key="1">
    <citation type="submission" date="2021-11" db="EMBL/GenBank/DDBJ databases">
        <title>Genomic of Niabella pedocola.</title>
        <authorList>
            <person name="Wu T."/>
        </authorList>
    </citation>
    <scope>NUCLEOTIDE SEQUENCE [LARGE SCALE GENOMIC DNA]</scope>
    <source>
        <strain evidence="2 3">JCM 31011</strain>
    </source>
</reference>
<evidence type="ECO:0000313" key="2">
    <source>
        <dbReference type="EMBL" id="MCD2421229.1"/>
    </source>
</evidence>
<keyword evidence="1" id="KW-1133">Transmembrane helix</keyword>
<proteinExistence type="predicted"/>
<dbReference type="Proteomes" id="UP001199816">
    <property type="component" value="Unassembled WGS sequence"/>
</dbReference>
<feature type="transmembrane region" description="Helical" evidence="1">
    <location>
        <begin position="100"/>
        <end position="118"/>
    </location>
</feature>
<evidence type="ECO:0000256" key="1">
    <source>
        <dbReference type="SAM" id="Phobius"/>
    </source>
</evidence>
<protein>
    <recommendedName>
        <fullName evidence="4">EamA domain-containing protein</fullName>
    </recommendedName>
</protein>
<name>A0ABS8PJF1_9BACT</name>
<accession>A0ABS8PJF1</accession>
<organism evidence="2 3">
    <name type="scientific">Niabella pedocola</name>
    <dbReference type="NCBI Taxonomy" id="1752077"/>
    <lineage>
        <taxon>Bacteria</taxon>
        <taxon>Pseudomonadati</taxon>
        <taxon>Bacteroidota</taxon>
        <taxon>Chitinophagia</taxon>
        <taxon>Chitinophagales</taxon>
        <taxon>Chitinophagaceae</taxon>
        <taxon>Niabella</taxon>
    </lineage>
</organism>
<keyword evidence="1" id="KW-0812">Transmembrane</keyword>
<gene>
    <name evidence="2" type="ORF">LQ567_00540</name>
</gene>
<keyword evidence="3" id="KW-1185">Reference proteome</keyword>
<dbReference type="EMBL" id="JAJNEC010000001">
    <property type="protein sequence ID" value="MCD2421229.1"/>
    <property type="molecule type" value="Genomic_DNA"/>
</dbReference>
<keyword evidence="1" id="KW-0472">Membrane</keyword>
<evidence type="ECO:0000313" key="3">
    <source>
        <dbReference type="Proteomes" id="UP001199816"/>
    </source>
</evidence>
<comment type="caution">
    <text evidence="2">The sequence shown here is derived from an EMBL/GenBank/DDBJ whole genome shotgun (WGS) entry which is preliminary data.</text>
</comment>
<sequence length="126" mass="13443">MKLSTLLSIASVYMVLAGLGFILFPQAFGRGAVPSDASPALIAYLRLIGSPMLGISVLNWMSRKEGPSTARNAIIIGNTVGFAVIAALDIWGLFNDARPATKVFVVIHLLFTLAFLILGRKNILKG</sequence>
<evidence type="ECO:0008006" key="4">
    <source>
        <dbReference type="Google" id="ProtNLM"/>
    </source>
</evidence>